<dbReference type="EMBL" id="JAWZYT010003762">
    <property type="protein sequence ID" value="KAK4296848.1"/>
    <property type="molecule type" value="Genomic_DNA"/>
</dbReference>
<name>A0AAE1NVH0_9EUCA</name>
<accession>A0AAE1NVH0</accession>
<gene>
    <name evidence="1" type="ORF">Pmani_030694</name>
</gene>
<sequence>MLGHYHIRSLTTKPFQHHHHIRSPPHIITSGHHHTSHQVTTTHHIRSPPPINTSGHHYHTPPHITSGHHHVSLIVHSFSLSMCSSYLGRVHPLPSPSSLQQPAREGGRERGLPSCLLVFYSASLTTYSGWSLGGFG</sequence>
<proteinExistence type="predicted"/>
<comment type="caution">
    <text evidence="1">The sequence shown here is derived from an EMBL/GenBank/DDBJ whole genome shotgun (WGS) entry which is preliminary data.</text>
</comment>
<evidence type="ECO:0000313" key="1">
    <source>
        <dbReference type="EMBL" id="KAK4296848.1"/>
    </source>
</evidence>
<organism evidence="1 2">
    <name type="scientific">Petrolisthes manimaculis</name>
    <dbReference type="NCBI Taxonomy" id="1843537"/>
    <lineage>
        <taxon>Eukaryota</taxon>
        <taxon>Metazoa</taxon>
        <taxon>Ecdysozoa</taxon>
        <taxon>Arthropoda</taxon>
        <taxon>Crustacea</taxon>
        <taxon>Multicrustacea</taxon>
        <taxon>Malacostraca</taxon>
        <taxon>Eumalacostraca</taxon>
        <taxon>Eucarida</taxon>
        <taxon>Decapoda</taxon>
        <taxon>Pleocyemata</taxon>
        <taxon>Anomura</taxon>
        <taxon>Galatheoidea</taxon>
        <taxon>Porcellanidae</taxon>
        <taxon>Petrolisthes</taxon>
    </lineage>
</organism>
<dbReference type="Proteomes" id="UP001292094">
    <property type="component" value="Unassembled WGS sequence"/>
</dbReference>
<evidence type="ECO:0000313" key="2">
    <source>
        <dbReference type="Proteomes" id="UP001292094"/>
    </source>
</evidence>
<dbReference type="AlphaFoldDB" id="A0AAE1NVH0"/>
<reference evidence="1" key="1">
    <citation type="submission" date="2023-11" db="EMBL/GenBank/DDBJ databases">
        <title>Genome assemblies of two species of porcelain crab, Petrolisthes cinctipes and Petrolisthes manimaculis (Anomura: Porcellanidae).</title>
        <authorList>
            <person name="Angst P."/>
        </authorList>
    </citation>
    <scope>NUCLEOTIDE SEQUENCE</scope>
    <source>
        <strain evidence="1">PB745_02</strain>
        <tissue evidence="1">Gill</tissue>
    </source>
</reference>
<protein>
    <submittedName>
        <fullName evidence="1">Uncharacterized protein</fullName>
    </submittedName>
</protein>
<keyword evidence="2" id="KW-1185">Reference proteome</keyword>